<name>A0A9Y2MW58_9PSEU</name>
<keyword evidence="2" id="KW-1133">Transmembrane helix</keyword>
<keyword evidence="2" id="KW-0812">Transmembrane</keyword>
<reference evidence="4 5" key="1">
    <citation type="submission" date="2023-06" db="EMBL/GenBank/DDBJ databases">
        <authorList>
            <person name="Oyuntsetseg B."/>
            <person name="Kim S.B."/>
        </authorList>
    </citation>
    <scope>NUCLEOTIDE SEQUENCE [LARGE SCALE GENOMIC DNA]</scope>
    <source>
        <strain evidence="4 5">2-15</strain>
    </source>
</reference>
<feature type="region of interest" description="Disordered" evidence="1">
    <location>
        <begin position="135"/>
        <end position="191"/>
    </location>
</feature>
<protein>
    <submittedName>
        <fullName evidence="4">Uncharacterized protein</fullName>
    </submittedName>
</protein>
<keyword evidence="3" id="KW-0732">Signal</keyword>
<evidence type="ECO:0000256" key="1">
    <source>
        <dbReference type="SAM" id="MobiDB-lite"/>
    </source>
</evidence>
<accession>A0A9Y2MW58</accession>
<sequence>MGKHAARITTLGIAAALPVLSAALALPATASADPSPTLNGDCSATLQNGKSGNGLSLDAGAPLNAPNRLTVGLDSKAEQSDGSNPLLTLPVGDVVRGLGVGEVPVVGDAATNAVCPLAQNTANGVGNATQSLVGGVTAPVVPPTDNPPTDNPPDDNPPGTPPGIPPGGPGGPGGPGQPGGPGSSLDPVITGAGDLSGIDSIAGIFTNAAMLPSGLVQAPPVITQVIPGQLPADQVPTVDAKKSGTAEALPAVTPPAKLPMLIAVLALALVAAALVRAWLRRKTA</sequence>
<evidence type="ECO:0000313" key="5">
    <source>
        <dbReference type="Proteomes" id="UP001236014"/>
    </source>
</evidence>
<feature type="compositionally biased region" description="Pro residues" evidence="1">
    <location>
        <begin position="140"/>
        <end position="169"/>
    </location>
</feature>
<evidence type="ECO:0000313" key="4">
    <source>
        <dbReference type="EMBL" id="WIX80786.1"/>
    </source>
</evidence>
<dbReference type="KEGG" id="acab:QRX50_08480"/>
<keyword evidence="2" id="KW-0472">Membrane</keyword>
<feature type="chain" id="PRO_5040787453" evidence="3">
    <location>
        <begin position="33"/>
        <end position="284"/>
    </location>
</feature>
<proteinExistence type="predicted"/>
<dbReference type="Proteomes" id="UP001236014">
    <property type="component" value="Chromosome"/>
</dbReference>
<evidence type="ECO:0000256" key="2">
    <source>
        <dbReference type="SAM" id="Phobius"/>
    </source>
</evidence>
<dbReference type="RefSeq" id="WP_285971403.1">
    <property type="nucleotide sequence ID" value="NZ_CP127294.1"/>
</dbReference>
<dbReference type="EMBL" id="CP127294">
    <property type="protein sequence ID" value="WIX80786.1"/>
    <property type="molecule type" value="Genomic_DNA"/>
</dbReference>
<evidence type="ECO:0000256" key="3">
    <source>
        <dbReference type="SAM" id="SignalP"/>
    </source>
</evidence>
<keyword evidence="5" id="KW-1185">Reference proteome</keyword>
<dbReference type="AlphaFoldDB" id="A0A9Y2MW58"/>
<organism evidence="4 5">
    <name type="scientific">Amycolatopsis carbonis</name>
    <dbReference type="NCBI Taxonomy" id="715471"/>
    <lineage>
        <taxon>Bacteria</taxon>
        <taxon>Bacillati</taxon>
        <taxon>Actinomycetota</taxon>
        <taxon>Actinomycetes</taxon>
        <taxon>Pseudonocardiales</taxon>
        <taxon>Pseudonocardiaceae</taxon>
        <taxon>Amycolatopsis</taxon>
    </lineage>
</organism>
<feature type="signal peptide" evidence="3">
    <location>
        <begin position="1"/>
        <end position="32"/>
    </location>
</feature>
<gene>
    <name evidence="4" type="ORF">QRX50_08480</name>
</gene>
<feature type="compositionally biased region" description="Gly residues" evidence="1">
    <location>
        <begin position="170"/>
        <end position="182"/>
    </location>
</feature>
<feature type="transmembrane region" description="Helical" evidence="2">
    <location>
        <begin position="258"/>
        <end position="279"/>
    </location>
</feature>